<evidence type="ECO:0000313" key="2">
    <source>
        <dbReference type="EMBL" id="EAU81278.2"/>
    </source>
</evidence>
<sequence length="109" mass="12449">MALRPLSFTGVEFKLRSKWQLHYLSQTKQPPLVWTTSPDKERNSKGVICARGTPLGRVNGAPKLDSSSDTRIRRPRRECRGHVLPWFWSPNANQVIPRATRSFNLILPA</sequence>
<proteinExistence type="predicted"/>
<evidence type="ECO:0000256" key="1">
    <source>
        <dbReference type="SAM" id="MobiDB-lite"/>
    </source>
</evidence>
<dbReference type="RefSeq" id="XP_001840478.2">
    <property type="nucleotide sequence ID" value="XM_001840426.2"/>
</dbReference>
<organism evidence="2 3">
    <name type="scientific">Coprinopsis cinerea (strain Okayama-7 / 130 / ATCC MYA-4618 / FGSC 9003)</name>
    <name type="common">Inky cap fungus</name>
    <name type="synonym">Hormographiella aspergillata</name>
    <dbReference type="NCBI Taxonomy" id="240176"/>
    <lineage>
        <taxon>Eukaryota</taxon>
        <taxon>Fungi</taxon>
        <taxon>Dikarya</taxon>
        <taxon>Basidiomycota</taxon>
        <taxon>Agaricomycotina</taxon>
        <taxon>Agaricomycetes</taxon>
        <taxon>Agaricomycetidae</taxon>
        <taxon>Agaricales</taxon>
        <taxon>Agaricineae</taxon>
        <taxon>Psathyrellaceae</taxon>
        <taxon>Coprinopsis</taxon>
    </lineage>
</organism>
<protein>
    <submittedName>
        <fullName evidence="2">Uncharacterized protein</fullName>
    </submittedName>
</protein>
<dbReference type="InParanoid" id="A8PCW7"/>
<dbReference type="KEGG" id="cci:CC1G_07208"/>
<accession>A8PCW7</accession>
<feature type="region of interest" description="Disordered" evidence="1">
    <location>
        <begin position="34"/>
        <end position="71"/>
    </location>
</feature>
<dbReference type="AlphaFoldDB" id="A8PCW7"/>
<keyword evidence="3" id="KW-1185">Reference proteome</keyword>
<dbReference type="Proteomes" id="UP000001861">
    <property type="component" value="Unassembled WGS sequence"/>
</dbReference>
<comment type="caution">
    <text evidence="2">The sequence shown here is derived from an EMBL/GenBank/DDBJ whole genome shotgun (WGS) entry which is preliminary data.</text>
</comment>
<gene>
    <name evidence="2" type="ORF">CC1G_07208</name>
</gene>
<dbReference type="EMBL" id="AACS02000006">
    <property type="protein sequence ID" value="EAU81278.2"/>
    <property type="molecule type" value="Genomic_DNA"/>
</dbReference>
<name>A8PCW7_COPC7</name>
<reference evidence="2 3" key="1">
    <citation type="journal article" date="2010" name="Proc. Natl. Acad. Sci. U.S.A.">
        <title>Insights into evolution of multicellular fungi from the assembled chromosomes of the mushroom Coprinopsis cinerea (Coprinus cinereus).</title>
        <authorList>
            <person name="Stajich J.E."/>
            <person name="Wilke S.K."/>
            <person name="Ahren D."/>
            <person name="Au C.H."/>
            <person name="Birren B.W."/>
            <person name="Borodovsky M."/>
            <person name="Burns C."/>
            <person name="Canback B."/>
            <person name="Casselton L.A."/>
            <person name="Cheng C.K."/>
            <person name="Deng J."/>
            <person name="Dietrich F.S."/>
            <person name="Fargo D.C."/>
            <person name="Farman M.L."/>
            <person name="Gathman A.C."/>
            <person name="Goldberg J."/>
            <person name="Guigo R."/>
            <person name="Hoegger P.J."/>
            <person name="Hooker J.B."/>
            <person name="Huggins A."/>
            <person name="James T.Y."/>
            <person name="Kamada T."/>
            <person name="Kilaru S."/>
            <person name="Kodira C."/>
            <person name="Kues U."/>
            <person name="Kupfer D."/>
            <person name="Kwan H.S."/>
            <person name="Lomsadze A."/>
            <person name="Li W."/>
            <person name="Lilly W.W."/>
            <person name="Ma L.J."/>
            <person name="Mackey A.J."/>
            <person name="Manning G."/>
            <person name="Martin F."/>
            <person name="Muraguchi H."/>
            <person name="Natvig D.O."/>
            <person name="Palmerini H."/>
            <person name="Ramesh M.A."/>
            <person name="Rehmeyer C.J."/>
            <person name="Roe B.A."/>
            <person name="Shenoy N."/>
            <person name="Stanke M."/>
            <person name="Ter-Hovhannisyan V."/>
            <person name="Tunlid A."/>
            <person name="Velagapudi R."/>
            <person name="Vision T.J."/>
            <person name="Zeng Q."/>
            <person name="Zolan M.E."/>
            <person name="Pukkila P.J."/>
        </authorList>
    </citation>
    <scope>NUCLEOTIDE SEQUENCE [LARGE SCALE GENOMIC DNA]</scope>
    <source>
        <strain evidence="3">Okayama-7 / 130 / ATCC MYA-4618 / FGSC 9003</strain>
    </source>
</reference>
<dbReference type="HOGENOM" id="CLU_2183811_0_0_1"/>
<dbReference type="VEuPathDB" id="FungiDB:CC1G_07208"/>
<dbReference type="GeneID" id="6017123"/>
<evidence type="ECO:0000313" key="3">
    <source>
        <dbReference type="Proteomes" id="UP000001861"/>
    </source>
</evidence>